<comment type="similarity">
    <text evidence="1">Belongs to the YciI family.</text>
</comment>
<name>A0A418KNS4_9ACTN</name>
<dbReference type="InterPro" id="IPR005545">
    <property type="entry name" value="YCII"/>
</dbReference>
<sequence length="112" mass="12279">MKYLMFVTTDKDHTEADAAAAPDIEEWVAYVTGAGKHVIGDRLRPSADATTVRVRGGELLVTDGPFAEVSEWIAGFDVLECADLDEAIEIASKHPMAYTGRLELRPFWPLDG</sequence>
<dbReference type="RefSeq" id="WP_119661019.1">
    <property type="nucleotide sequence ID" value="NZ_QUAL01000160.1"/>
</dbReference>
<organism evidence="3 4">
    <name type="scientific">Jiangella rhizosphaerae</name>
    <dbReference type="NCBI Taxonomy" id="2293569"/>
    <lineage>
        <taxon>Bacteria</taxon>
        <taxon>Bacillati</taxon>
        <taxon>Actinomycetota</taxon>
        <taxon>Actinomycetes</taxon>
        <taxon>Jiangellales</taxon>
        <taxon>Jiangellaceae</taxon>
        <taxon>Jiangella</taxon>
    </lineage>
</organism>
<dbReference type="Pfam" id="PF03795">
    <property type="entry name" value="YCII"/>
    <property type="match status" value="1"/>
</dbReference>
<evidence type="ECO:0000259" key="2">
    <source>
        <dbReference type="Pfam" id="PF03795"/>
    </source>
</evidence>
<dbReference type="Proteomes" id="UP000284057">
    <property type="component" value="Unassembled WGS sequence"/>
</dbReference>
<keyword evidence="4" id="KW-1185">Reference proteome</keyword>
<dbReference type="EMBL" id="QUAL01000160">
    <property type="protein sequence ID" value="RIQ20728.1"/>
    <property type="molecule type" value="Genomic_DNA"/>
</dbReference>
<comment type="caution">
    <text evidence="3">The sequence shown here is derived from an EMBL/GenBank/DDBJ whole genome shotgun (WGS) entry which is preliminary data.</text>
</comment>
<evidence type="ECO:0000313" key="3">
    <source>
        <dbReference type="EMBL" id="RIQ20728.1"/>
    </source>
</evidence>
<dbReference type="InterPro" id="IPR011008">
    <property type="entry name" value="Dimeric_a/b-barrel"/>
</dbReference>
<proteinExistence type="inferred from homology"/>
<evidence type="ECO:0000256" key="1">
    <source>
        <dbReference type="ARBA" id="ARBA00007689"/>
    </source>
</evidence>
<accession>A0A418KNS4</accession>
<dbReference type="SUPFAM" id="SSF54909">
    <property type="entry name" value="Dimeric alpha+beta barrel"/>
    <property type="match status" value="1"/>
</dbReference>
<dbReference type="OrthoDB" id="668782at2"/>
<dbReference type="AlphaFoldDB" id="A0A418KNS4"/>
<feature type="domain" description="YCII-related" evidence="2">
    <location>
        <begin position="1"/>
        <end position="109"/>
    </location>
</feature>
<dbReference type="PANTHER" id="PTHR35174:SF3">
    <property type="entry name" value="BLL7171 PROTEIN"/>
    <property type="match status" value="1"/>
</dbReference>
<protein>
    <submittedName>
        <fullName evidence="3">Transcription initiation protein</fullName>
    </submittedName>
</protein>
<reference evidence="3 4" key="1">
    <citation type="submission" date="2018-09" db="EMBL/GenBank/DDBJ databases">
        <title>Isolation, diversity and antifungal activity of actinobacteria from wheat.</title>
        <authorList>
            <person name="Han C."/>
        </authorList>
    </citation>
    <scope>NUCLEOTIDE SEQUENCE [LARGE SCALE GENOMIC DNA]</scope>
    <source>
        <strain evidence="3 4">NEAU-YY265</strain>
    </source>
</reference>
<evidence type="ECO:0000313" key="4">
    <source>
        <dbReference type="Proteomes" id="UP000284057"/>
    </source>
</evidence>
<dbReference type="Gene3D" id="3.30.70.1060">
    <property type="entry name" value="Dimeric alpha+beta barrel"/>
    <property type="match status" value="1"/>
</dbReference>
<dbReference type="PANTHER" id="PTHR35174">
    <property type="entry name" value="BLL7171 PROTEIN-RELATED"/>
    <property type="match status" value="1"/>
</dbReference>
<gene>
    <name evidence="3" type="ORF">DY240_16915</name>
</gene>